<evidence type="ECO:0000313" key="2">
    <source>
        <dbReference type="Proteomes" id="UP001515480"/>
    </source>
</evidence>
<protein>
    <submittedName>
        <fullName evidence="1">Uncharacterized protein</fullName>
    </submittedName>
</protein>
<accession>A0AB34JUN5</accession>
<comment type="caution">
    <text evidence="1">The sequence shown here is derived from an EMBL/GenBank/DDBJ whole genome shotgun (WGS) entry which is preliminary data.</text>
</comment>
<evidence type="ECO:0000313" key="1">
    <source>
        <dbReference type="EMBL" id="KAL1524582.1"/>
    </source>
</evidence>
<keyword evidence="2" id="KW-1185">Reference proteome</keyword>
<dbReference type="PANTHER" id="PTHR33645:SF2">
    <property type="entry name" value="FAMILY PROTEIN, PUTATIVE (DUF3754)-RELATED"/>
    <property type="match status" value="1"/>
</dbReference>
<dbReference type="AlphaFoldDB" id="A0AB34JUN5"/>
<dbReference type="Proteomes" id="UP001515480">
    <property type="component" value="Unassembled WGS sequence"/>
</dbReference>
<name>A0AB34JUN5_PRYPA</name>
<dbReference type="InterPro" id="IPR022227">
    <property type="entry name" value="DUF3754"/>
</dbReference>
<dbReference type="PANTHER" id="PTHR33645">
    <property type="entry name" value="AMINOPEPTIDASE (DUF3754)"/>
    <property type="match status" value="1"/>
</dbReference>
<dbReference type="Pfam" id="PF12576">
    <property type="entry name" value="DUF3754"/>
    <property type="match status" value="1"/>
</dbReference>
<sequence>MALSPASLAALAALATLTPRPPTPRGHPRALASRIVVPRETALPHPAHPSRYWPRLQRVFAAEAEDRLRSMLPPDVCAADELPAEWSEDARLREELEAAGFTPFTSRDRALSLALNVGYLFRLSIEPSLVGMDDGLAGRFYGEDASEKLPLEGRVLLFHRGYGTENATGRLVLPKLDYLQESTRAAAARLSPRRPTPPPPPRAQAAVVQRSVGGLAAAIGQLERALADMLTLCLRQWQRANRRSARAISRWAARLAAPPTSRRQAARTSAPLLRASLFLPANRTSRVRSRRRASSVRSLVRGRYGAAFSQEDALAPFVFNSSAHLSVDEDFQLIDRVAIRDVLADPERSRLRDFAPQLFSVSELVEPSYGELLVVWLPSPPPPKRTIPRSIRRFAEAIEHFLPNDWCLANDLAGEATPPPPRPLQLRLFSDVPIANFEGILPGKRLVFRPADALRLDLISLLSFASAVATQRYTDLRVDIIALVSIVAVTVRSILAYRNALTRYDLLVNRFITSKLTARGVGVVQYIAREAGIQRARRADYALRELERRSDGRRALLADAPAPSEQSGANTIMDMEVQGIESSPKLHKHSLDDLMRLGIVRKRPIDNSMDDSPEFEVSAPGDIDTAIDAHWRRLLMSKADVRRNSN</sequence>
<reference evidence="1 2" key="1">
    <citation type="journal article" date="2024" name="Science">
        <title>Giant polyketide synthase enzymes in the biosynthesis of giant marine polyether toxins.</title>
        <authorList>
            <person name="Fallon T.R."/>
            <person name="Shende V.V."/>
            <person name="Wierzbicki I.H."/>
            <person name="Pendleton A.L."/>
            <person name="Watervoot N.F."/>
            <person name="Auber R.P."/>
            <person name="Gonzalez D.J."/>
            <person name="Wisecaver J.H."/>
            <person name="Moore B.S."/>
        </authorList>
    </citation>
    <scope>NUCLEOTIDE SEQUENCE [LARGE SCALE GENOMIC DNA]</scope>
    <source>
        <strain evidence="1 2">12B1</strain>
    </source>
</reference>
<dbReference type="EMBL" id="JBGBPQ010000005">
    <property type="protein sequence ID" value="KAL1524582.1"/>
    <property type="molecule type" value="Genomic_DNA"/>
</dbReference>
<proteinExistence type="predicted"/>
<gene>
    <name evidence="1" type="ORF">AB1Y20_019472</name>
</gene>
<organism evidence="1 2">
    <name type="scientific">Prymnesium parvum</name>
    <name type="common">Toxic golden alga</name>
    <dbReference type="NCBI Taxonomy" id="97485"/>
    <lineage>
        <taxon>Eukaryota</taxon>
        <taxon>Haptista</taxon>
        <taxon>Haptophyta</taxon>
        <taxon>Prymnesiophyceae</taxon>
        <taxon>Prymnesiales</taxon>
        <taxon>Prymnesiaceae</taxon>
        <taxon>Prymnesium</taxon>
    </lineage>
</organism>